<accession>A0A3D9XTM8</accession>
<dbReference type="GO" id="GO:0010181">
    <property type="term" value="F:FMN binding"/>
    <property type="evidence" value="ECO:0007669"/>
    <property type="project" value="InterPro"/>
</dbReference>
<sequence>MTVTDPLALRRTLGQFPTGVCIMTARLGDELLGMTMSSFNSLSLDPPLVLFSIDRKARGLPAWEAVESYAVHVLAENQQALSNRFARPGAKWQGVDYRPGHGGAPLLPGAAAVFECDAHARCDGGDHVLFLGRVRRFASHPERPPLVFAQGRYASLHQGEAAPSLWPLDIHY</sequence>
<dbReference type="SMART" id="SM00903">
    <property type="entry name" value="Flavin_Reduct"/>
    <property type="match status" value="1"/>
</dbReference>
<evidence type="ECO:0000256" key="2">
    <source>
        <dbReference type="ARBA" id="ARBA00023002"/>
    </source>
</evidence>
<accession>A0A099FBE1</accession>
<gene>
    <name evidence="5" type="ORF">ATH84_103928</name>
    <name evidence="4" type="ORF">BDD41_1577</name>
</gene>
<evidence type="ECO:0000313" key="4">
    <source>
        <dbReference type="EMBL" id="REF73061.1"/>
    </source>
</evidence>
<dbReference type="InterPro" id="IPR012349">
    <property type="entry name" value="Split_barrel_FMN-bd"/>
</dbReference>
<dbReference type="PANTHER" id="PTHR30466:SF11">
    <property type="entry name" value="FLAVIN-DEPENDENT MONOOXYGENASE, REDUCTASE SUBUNIT HSAB"/>
    <property type="match status" value="1"/>
</dbReference>
<reference evidence="6 7" key="1">
    <citation type="submission" date="2018-08" db="EMBL/GenBank/DDBJ databases">
        <title>Genomic Encyclopedia of Archaeal and Bacterial Type Strains, Phase II (KMG-II): from individual species to whole genera.</title>
        <authorList>
            <person name="Goeker M."/>
        </authorList>
    </citation>
    <scope>NUCLEOTIDE SEQUENCE [LARGE SCALE GENOMIC DNA]</scope>
    <source>
        <strain evidence="4 7">DSM 17099</strain>
        <strain evidence="5 6">DSM 582</strain>
    </source>
</reference>
<evidence type="ECO:0000313" key="5">
    <source>
        <dbReference type="EMBL" id="REG34099.1"/>
    </source>
</evidence>
<dbReference type="PANTHER" id="PTHR30466">
    <property type="entry name" value="FLAVIN REDUCTASE"/>
    <property type="match status" value="1"/>
</dbReference>
<name>A0A099FBE1_PARVE</name>
<dbReference type="InterPro" id="IPR002563">
    <property type="entry name" value="Flavin_Rdtase-like_dom"/>
</dbReference>
<evidence type="ECO:0000313" key="6">
    <source>
        <dbReference type="Proteomes" id="UP000256794"/>
    </source>
</evidence>
<dbReference type="InterPro" id="IPR050268">
    <property type="entry name" value="NADH-dep_flavin_reductase"/>
</dbReference>
<keyword evidence="2" id="KW-0560">Oxidoreductase</keyword>
<dbReference type="GO" id="GO:0042602">
    <property type="term" value="F:riboflavin reductase (NADPH) activity"/>
    <property type="evidence" value="ECO:0007669"/>
    <property type="project" value="TreeGrafter"/>
</dbReference>
<evidence type="ECO:0000256" key="1">
    <source>
        <dbReference type="ARBA" id="ARBA00008898"/>
    </source>
</evidence>
<evidence type="ECO:0000259" key="3">
    <source>
        <dbReference type="SMART" id="SM00903"/>
    </source>
</evidence>
<dbReference type="AlphaFoldDB" id="A0A099FBE1"/>
<protein>
    <submittedName>
        <fullName evidence="4">Flavin reductase (DIM6/NTAB) family NADH-FMN oxidoreductase RutF</fullName>
    </submittedName>
</protein>
<dbReference type="RefSeq" id="WP_036758286.1">
    <property type="nucleotide sequence ID" value="NZ_CP035287.1"/>
</dbReference>
<comment type="similarity">
    <text evidence="1">Belongs to the non-flavoprotein flavin reductase family.</text>
</comment>
<dbReference type="Proteomes" id="UP000256941">
    <property type="component" value="Unassembled WGS sequence"/>
</dbReference>
<evidence type="ECO:0000313" key="7">
    <source>
        <dbReference type="Proteomes" id="UP000256941"/>
    </source>
</evidence>
<dbReference type="SUPFAM" id="SSF50475">
    <property type="entry name" value="FMN-binding split barrel"/>
    <property type="match status" value="1"/>
</dbReference>
<dbReference type="eggNOG" id="COG1853">
    <property type="taxonomic scope" value="Bacteria"/>
</dbReference>
<dbReference type="EMBL" id="QTUJ01000001">
    <property type="protein sequence ID" value="REF73061.1"/>
    <property type="molecule type" value="Genomic_DNA"/>
</dbReference>
<organism evidence="4 7">
    <name type="scientific">Paracoccus versutus</name>
    <name type="common">Thiobacillus versutus</name>
    <dbReference type="NCBI Taxonomy" id="34007"/>
    <lineage>
        <taxon>Bacteria</taxon>
        <taxon>Pseudomonadati</taxon>
        <taxon>Pseudomonadota</taxon>
        <taxon>Alphaproteobacteria</taxon>
        <taxon>Rhodobacterales</taxon>
        <taxon>Paracoccaceae</taxon>
        <taxon>Paracoccus</taxon>
    </lineage>
</organism>
<keyword evidence="6" id="KW-1185">Reference proteome</keyword>
<dbReference type="Pfam" id="PF01613">
    <property type="entry name" value="Flavin_Reduct"/>
    <property type="match status" value="1"/>
</dbReference>
<proteinExistence type="inferred from homology"/>
<dbReference type="EMBL" id="QUMX01000039">
    <property type="protein sequence ID" value="REG34099.1"/>
    <property type="molecule type" value="Genomic_DNA"/>
</dbReference>
<comment type="caution">
    <text evidence="4">The sequence shown here is derived from an EMBL/GenBank/DDBJ whole genome shotgun (WGS) entry which is preliminary data.</text>
</comment>
<dbReference type="Proteomes" id="UP000256794">
    <property type="component" value="Unassembled WGS sequence"/>
</dbReference>
<dbReference type="OrthoDB" id="9792858at2"/>
<feature type="domain" description="Flavin reductase like" evidence="3">
    <location>
        <begin position="13"/>
        <end position="155"/>
    </location>
</feature>
<dbReference type="Gene3D" id="2.30.110.10">
    <property type="entry name" value="Electron Transport, Fmn-binding Protein, Chain A"/>
    <property type="match status" value="1"/>
</dbReference>